<comment type="function">
    <text evidence="7">Catalyzes the formation of phosphoribosylamine from phosphoribosylpyrophosphate (PRPP) and glutamine.</text>
</comment>
<dbReference type="PROSITE" id="PS51278">
    <property type="entry name" value="GATASE_TYPE_2"/>
    <property type="match status" value="1"/>
</dbReference>
<name>A0A7G6E362_THEFR</name>
<reference evidence="13 14" key="1">
    <citation type="journal article" date="2019" name="Front. Microbiol.">
        <title>Thermoanaerosceptrum fracticalcis gen. nov. sp. nov., a Novel Fumarate-Fermenting Microorganism From a Deep Fractured Carbonate Aquifer of the US Great Basin.</title>
        <authorList>
            <person name="Hamilton-Brehm S.D."/>
            <person name="Stewart L.E."/>
            <person name="Zavarin M."/>
            <person name="Caldwell M."/>
            <person name="Lawson P.A."/>
            <person name="Onstott T.C."/>
            <person name="Grzymski J."/>
            <person name="Neveux I."/>
            <person name="Lollar B.S."/>
            <person name="Russell C.E."/>
            <person name="Moser D.P."/>
        </authorList>
    </citation>
    <scope>NUCLEOTIDE SEQUENCE [LARGE SCALE GENOMIC DNA]</scope>
    <source>
        <strain evidence="13 14">DRI-13</strain>
    </source>
</reference>
<sequence length="484" mass="53360">MLYELRDKMEEACGVFGIYGPQKDVAKLTYYGLYALQHRGQESAGIAVSDGLGIKVHKDMGLVSEVFTEEILAKLTGHMAIGHVRYSTTGASLAVNAQPLVCRYLQGSLAVAHNGNLTNANELRDKLAANGSVFQSTIDSEVIVNLIAHYGQSSIEDALMKCMIDIKGSYSLVVMTEEKVLGVRDPYGNRPLCLGKLGDSYIIASETCALDALGARFVRDMEPGEIVTIDQHGLRSRRFLTAHEPAVCIFEYIYFARPDSNIDGINVMAARRAMGRELAKEHPVEADIVIPVPDSGIAGALGYAEAMGLMFEVGLMKNRYVGRTFINPEQNERDLAVRLKLNPVTRLIEGKKVVVVDDSIVRGTTSKKIVKMLKDKGAKEVHMLVSSPPVMHPCYYGIDTSERAQLIAAQKPLEEIRKYIDADSLHYLSLEGLYRALGREGGFCTACLSGEYRIDIPAEEELGKHILETTEWRREVKACARLKN</sequence>
<comment type="cofactor">
    <cofactor evidence="7 10">
        <name>Mg(2+)</name>
        <dbReference type="ChEBI" id="CHEBI:18420"/>
    </cofactor>
    <text evidence="7 10">Binds 1 Mg(2+) ion per subunit.</text>
</comment>
<dbReference type="KEGG" id="tfr:BR63_09450"/>
<dbReference type="NCBIfam" id="TIGR01134">
    <property type="entry name" value="purF"/>
    <property type="match status" value="1"/>
</dbReference>
<comment type="cofactor">
    <cofactor evidence="7 11">
        <name>[4Fe-4S] cluster</name>
        <dbReference type="ChEBI" id="CHEBI:49883"/>
    </cofactor>
    <text evidence="7 11">Binds 1 [4Fe-4S] cluster per subunit.</text>
</comment>
<dbReference type="GO" id="GO:0051539">
    <property type="term" value="F:4 iron, 4 sulfur cluster binding"/>
    <property type="evidence" value="ECO:0007669"/>
    <property type="project" value="UniProtKB-KW"/>
</dbReference>
<protein>
    <recommendedName>
        <fullName evidence="7">Amidophosphoribosyltransferase</fullName>
        <shortName evidence="7">ATase</shortName>
        <ecNumber evidence="7">2.4.2.14</ecNumber>
    </recommendedName>
    <alternativeName>
        <fullName evidence="7">Glutamine phosphoribosylpyrophosphate amidotransferase</fullName>
        <shortName evidence="7">GPATase</shortName>
    </alternativeName>
</protein>
<dbReference type="InterPro" id="IPR005854">
    <property type="entry name" value="PurF"/>
</dbReference>
<dbReference type="InterPro" id="IPR017932">
    <property type="entry name" value="GATase_2_dom"/>
</dbReference>
<dbReference type="GO" id="GO:0006189">
    <property type="term" value="P:'de novo' IMP biosynthetic process"/>
    <property type="evidence" value="ECO:0007669"/>
    <property type="project" value="UniProtKB-UniRule"/>
</dbReference>
<evidence type="ECO:0000313" key="13">
    <source>
        <dbReference type="EMBL" id="QNB46516.1"/>
    </source>
</evidence>
<dbReference type="Gene3D" id="3.40.50.2020">
    <property type="match status" value="1"/>
</dbReference>
<keyword evidence="5 7" id="KW-0658">Purine biosynthesis</keyword>
<keyword evidence="7 10" id="KW-0479">Metal-binding</keyword>
<feature type="binding site" evidence="7 10">
    <location>
        <position position="295"/>
    </location>
    <ligand>
        <name>Mg(2+)</name>
        <dbReference type="ChEBI" id="CHEBI:18420"/>
    </ligand>
</feature>
<evidence type="ECO:0000256" key="11">
    <source>
        <dbReference type="PIRSR" id="PIRSR000485-3"/>
    </source>
</evidence>
<dbReference type="GO" id="GO:0000287">
    <property type="term" value="F:magnesium ion binding"/>
    <property type="evidence" value="ECO:0007669"/>
    <property type="project" value="UniProtKB-UniRule"/>
</dbReference>
<dbReference type="EMBL" id="CP045798">
    <property type="protein sequence ID" value="QNB46516.1"/>
    <property type="molecule type" value="Genomic_DNA"/>
</dbReference>
<feature type="active site" description="Nucleophile" evidence="7 9">
    <location>
        <position position="13"/>
    </location>
</feature>
<keyword evidence="7" id="KW-0004">4Fe-4S</keyword>
<dbReference type="OrthoDB" id="9801213at2"/>
<proteinExistence type="inferred from homology"/>
<evidence type="ECO:0000256" key="4">
    <source>
        <dbReference type="ARBA" id="ARBA00022679"/>
    </source>
</evidence>
<evidence type="ECO:0000256" key="9">
    <source>
        <dbReference type="PIRSR" id="PIRSR000485-1"/>
    </source>
</evidence>
<dbReference type="Gene3D" id="3.60.20.10">
    <property type="entry name" value="Glutamine Phosphoribosylpyrophosphate, subunit 1, domain 1"/>
    <property type="match status" value="1"/>
</dbReference>
<dbReference type="PANTHER" id="PTHR11907">
    <property type="entry name" value="AMIDOPHOSPHORIBOSYLTRANSFERASE"/>
    <property type="match status" value="1"/>
</dbReference>
<evidence type="ECO:0000256" key="5">
    <source>
        <dbReference type="ARBA" id="ARBA00022755"/>
    </source>
</evidence>
<organism evidence="13 14">
    <name type="scientific">Thermanaerosceptrum fracticalcis</name>
    <dbReference type="NCBI Taxonomy" id="1712410"/>
    <lineage>
        <taxon>Bacteria</taxon>
        <taxon>Bacillati</taxon>
        <taxon>Bacillota</taxon>
        <taxon>Clostridia</taxon>
        <taxon>Eubacteriales</taxon>
        <taxon>Peptococcaceae</taxon>
        <taxon>Thermanaerosceptrum</taxon>
    </lineage>
</organism>
<dbReference type="InterPro" id="IPR029057">
    <property type="entry name" value="PRTase-like"/>
</dbReference>
<gene>
    <name evidence="7" type="primary">purF</name>
    <name evidence="13" type="ORF">BR63_09450</name>
</gene>
<dbReference type="Pfam" id="PF00156">
    <property type="entry name" value="Pribosyltran"/>
    <property type="match status" value="1"/>
</dbReference>
<evidence type="ECO:0000313" key="14">
    <source>
        <dbReference type="Proteomes" id="UP000515847"/>
    </source>
</evidence>
<dbReference type="AlphaFoldDB" id="A0A7G6E362"/>
<evidence type="ECO:0000256" key="2">
    <source>
        <dbReference type="ARBA" id="ARBA00010138"/>
    </source>
</evidence>
<accession>A0A7G6E362</accession>
<evidence type="ECO:0000256" key="3">
    <source>
        <dbReference type="ARBA" id="ARBA00022676"/>
    </source>
</evidence>
<keyword evidence="3 7" id="KW-0328">Glycosyltransferase</keyword>
<feature type="binding site" evidence="7 11">
    <location>
        <position position="394"/>
    </location>
    <ligand>
        <name>[4Fe-4S] cluster</name>
        <dbReference type="ChEBI" id="CHEBI:49883"/>
    </ligand>
</feature>
<keyword evidence="6 7" id="KW-0315">Glutamine amidotransferase</keyword>
<dbReference type="InterPro" id="IPR000836">
    <property type="entry name" value="PRTase_dom"/>
</dbReference>
<dbReference type="InterPro" id="IPR035584">
    <property type="entry name" value="PurF_N"/>
</dbReference>
<dbReference type="Pfam" id="PF13522">
    <property type="entry name" value="GATase_6"/>
    <property type="match status" value="1"/>
</dbReference>
<evidence type="ECO:0000256" key="6">
    <source>
        <dbReference type="ARBA" id="ARBA00022962"/>
    </source>
</evidence>
<comment type="catalytic activity">
    <reaction evidence="7 8">
        <text>5-phospho-beta-D-ribosylamine + L-glutamate + diphosphate = 5-phospho-alpha-D-ribose 1-diphosphate + L-glutamine + H2O</text>
        <dbReference type="Rhea" id="RHEA:14905"/>
        <dbReference type="ChEBI" id="CHEBI:15377"/>
        <dbReference type="ChEBI" id="CHEBI:29985"/>
        <dbReference type="ChEBI" id="CHEBI:33019"/>
        <dbReference type="ChEBI" id="CHEBI:58017"/>
        <dbReference type="ChEBI" id="CHEBI:58359"/>
        <dbReference type="ChEBI" id="CHEBI:58681"/>
        <dbReference type="EC" id="2.4.2.14"/>
    </reaction>
</comment>
<keyword evidence="7 11" id="KW-0411">Iron-sulfur</keyword>
<dbReference type="RefSeq" id="WP_051965701.1">
    <property type="nucleotide sequence ID" value="NZ_CP045798.1"/>
</dbReference>
<keyword evidence="7 11" id="KW-0408">Iron</keyword>
<comment type="similarity">
    <text evidence="2 7 8">In the C-terminal section; belongs to the purine/pyrimidine phosphoribosyltransferase family.</text>
</comment>
<dbReference type="CDD" id="cd06223">
    <property type="entry name" value="PRTases_typeI"/>
    <property type="match status" value="1"/>
</dbReference>
<feature type="binding site" evidence="7 11">
    <location>
        <position position="444"/>
    </location>
    <ligand>
        <name>[4Fe-4S] cluster</name>
        <dbReference type="ChEBI" id="CHEBI:49883"/>
    </ligand>
</feature>
<dbReference type="GO" id="GO:0004044">
    <property type="term" value="F:amidophosphoribosyltransferase activity"/>
    <property type="evidence" value="ECO:0007669"/>
    <property type="project" value="UniProtKB-UniRule"/>
</dbReference>
<evidence type="ECO:0000256" key="1">
    <source>
        <dbReference type="ARBA" id="ARBA00005209"/>
    </source>
</evidence>
<keyword evidence="4 7" id="KW-0808">Transferase</keyword>
<dbReference type="EC" id="2.4.2.14" evidence="7"/>
<dbReference type="SUPFAM" id="SSF56235">
    <property type="entry name" value="N-terminal nucleophile aminohydrolases (Ntn hydrolases)"/>
    <property type="match status" value="1"/>
</dbReference>
<evidence type="ECO:0000256" key="8">
    <source>
        <dbReference type="PIRNR" id="PIRNR000485"/>
    </source>
</evidence>
<feature type="binding site" evidence="7 10">
    <location>
        <position position="357"/>
    </location>
    <ligand>
        <name>Mg(2+)</name>
        <dbReference type="ChEBI" id="CHEBI:18420"/>
    </ligand>
</feature>
<dbReference type="PIRSF" id="PIRSF000485">
    <property type="entry name" value="Amd_phspho_trans"/>
    <property type="match status" value="1"/>
</dbReference>
<feature type="domain" description="Glutamine amidotransferase type-2" evidence="12">
    <location>
        <begin position="13"/>
        <end position="232"/>
    </location>
</feature>
<feature type="binding site" evidence="7 10">
    <location>
        <position position="358"/>
    </location>
    <ligand>
        <name>Mg(2+)</name>
        <dbReference type="ChEBI" id="CHEBI:18420"/>
    </ligand>
</feature>
<feature type="binding site" evidence="7 11">
    <location>
        <position position="248"/>
    </location>
    <ligand>
        <name>[4Fe-4S] cluster</name>
        <dbReference type="ChEBI" id="CHEBI:49883"/>
    </ligand>
</feature>
<dbReference type="CDD" id="cd00715">
    <property type="entry name" value="GPATase_N"/>
    <property type="match status" value="1"/>
</dbReference>
<evidence type="ECO:0000256" key="7">
    <source>
        <dbReference type="HAMAP-Rule" id="MF_01931"/>
    </source>
</evidence>
<keyword evidence="14" id="KW-1185">Reference proteome</keyword>
<dbReference type="UniPathway" id="UPA00074">
    <property type="reaction ID" value="UER00124"/>
</dbReference>
<dbReference type="InterPro" id="IPR029055">
    <property type="entry name" value="Ntn_hydrolases_N"/>
</dbReference>
<keyword evidence="7 10" id="KW-0460">Magnesium</keyword>
<dbReference type="GO" id="GO:0009113">
    <property type="term" value="P:purine nucleobase biosynthetic process"/>
    <property type="evidence" value="ECO:0007669"/>
    <property type="project" value="UniProtKB-UniRule"/>
</dbReference>
<dbReference type="Proteomes" id="UP000515847">
    <property type="component" value="Chromosome"/>
</dbReference>
<dbReference type="SUPFAM" id="SSF53271">
    <property type="entry name" value="PRTase-like"/>
    <property type="match status" value="1"/>
</dbReference>
<dbReference type="HAMAP" id="MF_01931">
    <property type="entry name" value="PurF"/>
    <property type="match status" value="1"/>
</dbReference>
<comment type="pathway">
    <text evidence="1 7 8">Purine metabolism; IMP biosynthesis via de novo pathway; N(1)-(5-phospho-D-ribosyl)glycinamide from 5-phospho-alpha-D-ribose 1-diphosphate: step 1/2.</text>
</comment>
<evidence type="ECO:0000259" key="12">
    <source>
        <dbReference type="PROSITE" id="PS51278"/>
    </source>
</evidence>
<feature type="binding site" evidence="7 11">
    <location>
        <position position="447"/>
    </location>
    <ligand>
        <name>[4Fe-4S] cluster</name>
        <dbReference type="ChEBI" id="CHEBI:49883"/>
    </ligand>
</feature>
<evidence type="ECO:0000256" key="10">
    <source>
        <dbReference type="PIRSR" id="PIRSR000485-2"/>
    </source>
</evidence>